<comment type="caution">
    <text evidence="8">The sequence shown here is derived from an EMBL/GenBank/DDBJ whole genome shotgun (WGS) entry which is preliminary data.</text>
</comment>
<evidence type="ECO:0000313" key="9">
    <source>
        <dbReference type="Proteomes" id="UP000660885"/>
    </source>
</evidence>
<name>A0ABS1U7T1_9PROT</name>
<protein>
    <recommendedName>
        <fullName evidence="7">J domain-containing protein</fullName>
    </recommendedName>
</protein>
<evidence type="ECO:0000313" key="8">
    <source>
        <dbReference type="EMBL" id="MBL6080732.1"/>
    </source>
</evidence>
<accession>A0ABS1U7T1</accession>
<comment type="subcellular location">
    <subcellularLocation>
        <location evidence="1">Membrane</location>
        <topology evidence="1">Single-pass membrane protein</topology>
    </subcellularLocation>
</comment>
<dbReference type="InterPro" id="IPR036869">
    <property type="entry name" value="J_dom_sf"/>
</dbReference>
<comment type="similarity">
    <text evidence="5">Belongs to the TIM14 family.</text>
</comment>
<dbReference type="EMBL" id="JAETWB010000016">
    <property type="protein sequence ID" value="MBL6080732.1"/>
    <property type="molecule type" value="Genomic_DNA"/>
</dbReference>
<reference evidence="8 9" key="1">
    <citation type="submission" date="2021-01" db="EMBL/GenBank/DDBJ databases">
        <title>Belnapia mucosa sp. nov. and Belnapia arida sp. nov., isolated from the Tabernas Desert (Almeria, Spain).</title>
        <authorList>
            <person name="Molina-Menor E."/>
            <person name="Vidal-Verdu A."/>
            <person name="Calonge A."/>
            <person name="Satari L."/>
            <person name="Pereto J."/>
            <person name="Porcar M."/>
        </authorList>
    </citation>
    <scope>NUCLEOTIDE SEQUENCE [LARGE SCALE GENOMIC DNA]</scope>
    <source>
        <strain evidence="8 9">T18</strain>
    </source>
</reference>
<sequence length="224" mass="23942">MAWLALGALALLLGLWLLRAFAGASPAAVRKAGLWLLALFGSGLVLLLLLSGRGAQALWALVFFGPVLWRRVSAWLAARRFARPADDASTIETATLAMHLDHITGMLSGRILRGAQAGRDLAGLDLPAILDLMAECRGADPESIPLLETWLDRTHPGWRDTPSEPAGGPMTRAEALAILGLDEGADADSVRAAHRRLMRSAHPDRGGSDWLAARINQARDILLG</sequence>
<dbReference type="PROSITE" id="PS50076">
    <property type="entry name" value="DNAJ_2"/>
    <property type="match status" value="1"/>
</dbReference>
<dbReference type="PANTHER" id="PTHR12763:SF28">
    <property type="entry name" value="GEO10507P1-RELATED"/>
    <property type="match status" value="1"/>
</dbReference>
<keyword evidence="9" id="KW-1185">Reference proteome</keyword>
<dbReference type="Proteomes" id="UP000660885">
    <property type="component" value="Unassembled WGS sequence"/>
</dbReference>
<gene>
    <name evidence="8" type="ORF">JMJ56_22195</name>
</gene>
<evidence type="ECO:0000256" key="4">
    <source>
        <dbReference type="ARBA" id="ARBA00023136"/>
    </source>
</evidence>
<keyword evidence="2 6" id="KW-0812">Transmembrane</keyword>
<keyword evidence="3 6" id="KW-1133">Transmembrane helix</keyword>
<dbReference type="CDD" id="cd06257">
    <property type="entry name" value="DnaJ"/>
    <property type="match status" value="1"/>
</dbReference>
<dbReference type="Gene3D" id="1.10.287.110">
    <property type="entry name" value="DnaJ domain"/>
    <property type="match status" value="1"/>
</dbReference>
<proteinExistence type="inferred from homology"/>
<evidence type="ECO:0000256" key="1">
    <source>
        <dbReference type="ARBA" id="ARBA00004167"/>
    </source>
</evidence>
<evidence type="ECO:0000256" key="5">
    <source>
        <dbReference type="ARBA" id="ARBA00038105"/>
    </source>
</evidence>
<feature type="domain" description="J" evidence="7">
    <location>
        <begin position="174"/>
        <end position="224"/>
    </location>
</feature>
<dbReference type="SUPFAM" id="SSF46565">
    <property type="entry name" value="Chaperone J-domain"/>
    <property type="match status" value="1"/>
</dbReference>
<evidence type="ECO:0000256" key="3">
    <source>
        <dbReference type="ARBA" id="ARBA00022989"/>
    </source>
</evidence>
<evidence type="ECO:0000256" key="6">
    <source>
        <dbReference type="SAM" id="Phobius"/>
    </source>
</evidence>
<evidence type="ECO:0000259" key="7">
    <source>
        <dbReference type="PROSITE" id="PS50076"/>
    </source>
</evidence>
<dbReference type="PANTHER" id="PTHR12763">
    <property type="match status" value="1"/>
</dbReference>
<feature type="transmembrane region" description="Helical" evidence="6">
    <location>
        <begin position="32"/>
        <end position="50"/>
    </location>
</feature>
<dbReference type="RefSeq" id="WP_202833977.1">
    <property type="nucleotide sequence ID" value="NZ_JAETWB010000016.1"/>
</dbReference>
<organism evidence="8 9">
    <name type="scientific">Belnapia arida</name>
    <dbReference type="NCBI Taxonomy" id="2804533"/>
    <lineage>
        <taxon>Bacteria</taxon>
        <taxon>Pseudomonadati</taxon>
        <taxon>Pseudomonadota</taxon>
        <taxon>Alphaproteobacteria</taxon>
        <taxon>Acetobacterales</taxon>
        <taxon>Roseomonadaceae</taxon>
        <taxon>Belnapia</taxon>
    </lineage>
</organism>
<evidence type="ECO:0000256" key="2">
    <source>
        <dbReference type="ARBA" id="ARBA00022692"/>
    </source>
</evidence>
<dbReference type="InterPro" id="IPR001623">
    <property type="entry name" value="DnaJ_domain"/>
</dbReference>
<keyword evidence="4 6" id="KW-0472">Membrane</keyword>